<feature type="region of interest" description="Disordered" evidence="1">
    <location>
        <begin position="170"/>
        <end position="294"/>
    </location>
</feature>
<dbReference type="AlphaFoldDB" id="A0A7W7D9D3"/>
<keyword evidence="2" id="KW-0472">Membrane</keyword>
<proteinExistence type="predicted"/>
<keyword evidence="2" id="KW-1133">Transmembrane helix</keyword>
<dbReference type="EMBL" id="JACHND010000001">
    <property type="protein sequence ID" value="MBB4702688.1"/>
    <property type="molecule type" value="Genomic_DNA"/>
</dbReference>
<protein>
    <submittedName>
        <fullName evidence="3">Uncharacterized protein</fullName>
    </submittedName>
</protein>
<evidence type="ECO:0000256" key="2">
    <source>
        <dbReference type="SAM" id="Phobius"/>
    </source>
</evidence>
<gene>
    <name evidence="3" type="ORF">BJ982_004232</name>
</gene>
<feature type="compositionally biased region" description="Basic and acidic residues" evidence="1">
    <location>
        <begin position="200"/>
        <end position="214"/>
    </location>
</feature>
<evidence type="ECO:0000313" key="3">
    <source>
        <dbReference type="EMBL" id="MBB4702688.1"/>
    </source>
</evidence>
<keyword evidence="2" id="KW-0812">Transmembrane</keyword>
<feature type="compositionally biased region" description="Gly residues" evidence="1">
    <location>
        <begin position="177"/>
        <end position="187"/>
    </location>
</feature>
<accession>A0A7W7D9D3</accession>
<feature type="compositionally biased region" description="Low complexity" evidence="1">
    <location>
        <begin position="215"/>
        <end position="243"/>
    </location>
</feature>
<dbReference type="Proteomes" id="UP000542210">
    <property type="component" value="Unassembled WGS sequence"/>
</dbReference>
<comment type="caution">
    <text evidence="3">The sequence shown here is derived from an EMBL/GenBank/DDBJ whole genome shotgun (WGS) entry which is preliminary data.</text>
</comment>
<evidence type="ECO:0000313" key="4">
    <source>
        <dbReference type="Proteomes" id="UP000542210"/>
    </source>
</evidence>
<name>A0A7W7D9D3_9ACTN</name>
<organism evidence="3 4">
    <name type="scientific">Sphaerisporangium siamense</name>
    <dbReference type="NCBI Taxonomy" id="795645"/>
    <lineage>
        <taxon>Bacteria</taxon>
        <taxon>Bacillati</taxon>
        <taxon>Actinomycetota</taxon>
        <taxon>Actinomycetes</taxon>
        <taxon>Streptosporangiales</taxon>
        <taxon>Streptosporangiaceae</taxon>
        <taxon>Sphaerisporangium</taxon>
    </lineage>
</organism>
<dbReference type="RefSeq" id="WP_184882622.1">
    <property type="nucleotide sequence ID" value="NZ_BOOV01000005.1"/>
</dbReference>
<reference evidence="3 4" key="1">
    <citation type="submission" date="2020-08" db="EMBL/GenBank/DDBJ databases">
        <title>Sequencing the genomes of 1000 actinobacteria strains.</title>
        <authorList>
            <person name="Klenk H.-P."/>
        </authorList>
    </citation>
    <scope>NUCLEOTIDE SEQUENCE [LARGE SCALE GENOMIC DNA]</scope>
    <source>
        <strain evidence="3 4">DSM 45784</strain>
    </source>
</reference>
<sequence length="294" mass="28674">MADKNRLDLSAPQIVGSALAAATAAVAASFLGVAGTVAGAALASAATTAGNAIYTHYLHRTRDRLKDAHSLITGARAEAEEHAHEDAAVARPGEEGLATAVHATVRDHGPADLPLDDAAPPVGAEQAPPLRAEGPRAPLWATAAVAAVATFALSMGGILAFELVSGKPLSATVQGRDGSGTSLGGRVSGPANPAVIPSGTEERETGTAPDREKQTPTATPGGTAPASTAPAAPSEEPPASSAPSAPPADGTGEEPPGGSDTGDRNGTDGAPGDQGDPTGEAPREGTGEGAPSEG</sequence>
<feature type="transmembrane region" description="Helical" evidence="2">
    <location>
        <begin position="139"/>
        <end position="161"/>
    </location>
</feature>
<keyword evidence="4" id="KW-1185">Reference proteome</keyword>
<evidence type="ECO:0000256" key="1">
    <source>
        <dbReference type="SAM" id="MobiDB-lite"/>
    </source>
</evidence>